<protein>
    <submittedName>
        <fullName evidence="3">Protein PFC0760c-like isoform X1</fullName>
    </submittedName>
</protein>
<feature type="region of interest" description="Disordered" evidence="1">
    <location>
        <begin position="130"/>
        <end position="163"/>
    </location>
</feature>
<accession>A0ABM0Z381</accession>
<evidence type="ECO:0000313" key="3">
    <source>
        <dbReference type="RefSeq" id="XP_010509792.1"/>
    </source>
</evidence>
<keyword evidence="2" id="KW-1185">Reference proteome</keyword>
<evidence type="ECO:0000313" key="2">
    <source>
        <dbReference type="Proteomes" id="UP000694864"/>
    </source>
</evidence>
<feature type="compositionally biased region" description="Acidic residues" evidence="1">
    <location>
        <begin position="258"/>
        <end position="287"/>
    </location>
</feature>
<feature type="compositionally biased region" description="Polar residues" evidence="1">
    <location>
        <begin position="47"/>
        <end position="66"/>
    </location>
</feature>
<dbReference type="RefSeq" id="XP_010509792.1">
    <property type="nucleotide sequence ID" value="XM_010511490.2"/>
</dbReference>
<gene>
    <name evidence="3" type="primary">LOC104786152</name>
</gene>
<feature type="compositionally biased region" description="Basic and acidic residues" evidence="1">
    <location>
        <begin position="288"/>
        <end position="302"/>
    </location>
</feature>
<reference evidence="3" key="2">
    <citation type="submission" date="2025-08" db="UniProtKB">
        <authorList>
            <consortium name="RefSeq"/>
        </authorList>
    </citation>
    <scope>IDENTIFICATION</scope>
    <source>
        <tissue evidence="3">Leaf</tissue>
    </source>
</reference>
<proteinExistence type="predicted"/>
<feature type="compositionally biased region" description="Acidic residues" evidence="1">
    <location>
        <begin position="135"/>
        <end position="153"/>
    </location>
</feature>
<dbReference type="GeneID" id="104786152"/>
<sequence length="371" mass="42290">MGGVDDSQWVDKFMDGIGLAFTKIDETIQKGIELWTELTRVDDQPIQDLTGQPKSGESGEEYSSQDPVAEVNERVPVQHCWSMCLAEVNERVPVQHCWSMCLAEVEDKPSQHRAMRALKISESFIQVQNVAGDGEKEEEEDEVESTLSEEDNESSLSRNHDHEEMFKMIRAMYPSKEADNDDGDNEDFDTFSEEDDESWDDEDDTTTSKSSEDMSELNLGASATNYIPDCYHHHNEEANDSSLKWKGDYQLLKYIDTSSEEEDDESSEDESSEEEEDDESSEDESSHDEEVGECHSEDVEEVKEISWKHIMMSNSSNESSGVHDYEDDVSDKLLLQGFVDVRQEEEIGNNTESSEVETLLPESDWVYVTRD</sequence>
<dbReference type="Proteomes" id="UP000694864">
    <property type="component" value="Chromosome 5"/>
</dbReference>
<feature type="region of interest" description="Disordered" evidence="1">
    <location>
        <begin position="44"/>
        <end position="68"/>
    </location>
</feature>
<evidence type="ECO:0000256" key="1">
    <source>
        <dbReference type="SAM" id="MobiDB-lite"/>
    </source>
</evidence>
<feature type="region of interest" description="Disordered" evidence="1">
    <location>
        <begin position="175"/>
        <end position="221"/>
    </location>
</feature>
<feature type="compositionally biased region" description="Acidic residues" evidence="1">
    <location>
        <begin position="179"/>
        <end position="205"/>
    </location>
</feature>
<reference evidence="2" key="1">
    <citation type="journal article" date="2014" name="Nat. Commun.">
        <title>The emerging biofuel crop Camelina sativa retains a highly undifferentiated hexaploid genome structure.</title>
        <authorList>
            <person name="Kagale S."/>
            <person name="Koh C."/>
            <person name="Nixon J."/>
            <person name="Bollina V."/>
            <person name="Clarke W.E."/>
            <person name="Tuteja R."/>
            <person name="Spillane C."/>
            <person name="Robinson S.J."/>
            <person name="Links M.G."/>
            <person name="Clarke C."/>
            <person name="Higgins E.E."/>
            <person name="Huebert T."/>
            <person name="Sharpe A.G."/>
            <person name="Parkin I.A."/>
        </authorList>
    </citation>
    <scope>NUCLEOTIDE SEQUENCE [LARGE SCALE GENOMIC DNA]</scope>
    <source>
        <strain evidence="2">cv. DH55</strain>
    </source>
</reference>
<name>A0ABM0Z381_CAMSA</name>
<feature type="region of interest" description="Disordered" evidence="1">
    <location>
        <begin position="254"/>
        <end position="302"/>
    </location>
</feature>
<organism evidence="2 3">
    <name type="scientific">Camelina sativa</name>
    <name type="common">False flax</name>
    <name type="synonym">Myagrum sativum</name>
    <dbReference type="NCBI Taxonomy" id="90675"/>
    <lineage>
        <taxon>Eukaryota</taxon>
        <taxon>Viridiplantae</taxon>
        <taxon>Streptophyta</taxon>
        <taxon>Embryophyta</taxon>
        <taxon>Tracheophyta</taxon>
        <taxon>Spermatophyta</taxon>
        <taxon>Magnoliopsida</taxon>
        <taxon>eudicotyledons</taxon>
        <taxon>Gunneridae</taxon>
        <taxon>Pentapetalae</taxon>
        <taxon>rosids</taxon>
        <taxon>malvids</taxon>
        <taxon>Brassicales</taxon>
        <taxon>Brassicaceae</taxon>
        <taxon>Camelineae</taxon>
        <taxon>Camelina</taxon>
    </lineage>
</organism>